<dbReference type="Proteomes" id="UP000095228">
    <property type="component" value="Chromosome"/>
</dbReference>
<dbReference type="RefSeq" id="WP_069960982.1">
    <property type="nucleotide sequence ID" value="NZ_CP016094.1"/>
</dbReference>
<evidence type="ECO:0000313" key="4">
    <source>
        <dbReference type="EMBL" id="AOS43652.1"/>
    </source>
</evidence>
<evidence type="ECO:0000259" key="3">
    <source>
        <dbReference type="PROSITE" id="PS50110"/>
    </source>
</evidence>
<dbReference type="InterPro" id="IPR058245">
    <property type="entry name" value="NreC/VraR/RcsB-like_REC"/>
</dbReference>
<dbReference type="PROSITE" id="PS50110">
    <property type="entry name" value="RESPONSE_REGULATORY"/>
    <property type="match status" value="1"/>
</dbReference>
<dbReference type="EMBL" id="CP016094">
    <property type="protein sequence ID" value="AOS43652.1"/>
    <property type="molecule type" value="Genomic_DNA"/>
</dbReference>
<dbReference type="PANTHER" id="PTHR44591:SF3">
    <property type="entry name" value="RESPONSE REGULATORY DOMAIN-CONTAINING PROTEIN"/>
    <property type="match status" value="1"/>
</dbReference>
<accession>A0A1D8AS03</accession>
<dbReference type="InterPro" id="IPR011006">
    <property type="entry name" value="CheY-like_superfamily"/>
</dbReference>
<organism evidence="4 5">
    <name type="scientific">Lacunisphaera limnophila</name>
    <dbReference type="NCBI Taxonomy" id="1838286"/>
    <lineage>
        <taxon>Bacteria</taxon>
        <taxon>Pseudomonadati</taxon>
        <taxon>Verrucomicrobiota</taxon>
        <taxon>Opitutia</taxon>
        <taxon>Opitutales</taxon>
        <taxon>Opitutaceae</taxon>
        <taxon>Lacunisphaera</taxon>
    </lineage>
</organism>
<protein>
    <submittedName>
        <fullName evidence="4">Putative transcriptional regulatory protein TcrX</fullName>
    </submittedName>
</protein>
<dbReference type="OrthoDB" id="9796655at2"/>
<dbReference type="SUPFAM" id="SSF52172">
    <property type="entry name" value="CheY-like"/>
    <property type="match status" value="1"/>
</dbReference>
<gene>
    <name evidence="4" type="primary">tcrX</name>
    <name evidence="4" type="ORF">Verru16b_00704</name>
</gene>
<dbReference type="InterPro" id="IPR001789">
    <property type="entry name" value="Sig_transdc_resp-reg_receiver"/>
</dbReference>
<dbReference type="SMART" id="SM00448">
    <property type="entry name" value="REC"/>
    <property type="match status" value="1"/>
</dbReference>
<evidence type="ECO:0000256" key="2">
    <source>
        <dbReference type="PROSITE-ProRule" id="PRU00169"/>
    </source>
</evidence>
<dbReference type="Pfam" id="PF00072">
    <property type="entry name" value="Response_reg"/>
    <property type="match status" value="1"/>
</dbReference>
<dbReference type="KEGG" id="obg:Verru16b_00704"/>
<dbReference type="PANTHER" id="PTHR44591">
    <property type="entry name" value="STRESS RESPONSE REGULATOR PROTEIN 1"/>
    <property type="match status" value="1"/>
</dbReference>
<dbReference type="InterPro" id="IPR050595">
    <property type="entry name" value="Bact_response_regulator"/>
</dbReference>
<keyword evidence="5" id="KW-1185">Reference proteome</keyword>
<sequence>MANPTKVLVVDDEPHLQVFMTLLVRTTLTEVSVVAAGDEATAMAQFHATRPDLVLLDINLIGSSGLDVLTQIRQVDPEVVVVMLTAVNVRQVIEEAMARGANGYILKEASEEEMADTLREILEADNDRAEAPRQP</sequence>
<evidence type="ECO:0000313" key="5">
    <source>
        <dbReference type="Proteomes" id="UP000095228"/>
    </source>
</evidence>
<keyword evidence="1 2" id="KW-0597">Phosphoprotein</keyword>
<proteinExistence type="predicted"/>
<dbReference type="CDD" id="cd17535">
    <property type="entry name" value="REC_NarL-like"/>
    <property type="match status" value="1"/>
</dbReference>
<dbReference type="GO" id="GO:0000160">
    <property type="term" value="P:phosphorelay signal transduction system"/>
    <property type="evidence" value="ECO:0007669"/>
    <property type="project" value="InterPro"/>
</dbReference>
<feature type="domain" description="Response regulatory" evidence="3">
    <location>
        <begin position="6"/>
        <end position="122"/>
    </location>
</feature>
<evidence type="ECO:0000256" key="1">
    <source>
        <dbReference type="ARBA" id="ARBA00022553"/>
    </source>
</evidence>
<name>A0A1D8AS03_9BACT</name>
<reference evidence="4 5" key="1">
    <citation type="submission" date="2016-06" db="EMBL/GenBank/DDBJ databases">
        <title>Three novel species with peptidoglycan cell walls form the new genus Lacunisphaera gen. nov. in the family Opitutaceae of the verrucomicrobial subdivision 4.</title>
        <authorList>
            <person name="Rast P."/>
            <person name="Gloeckner I."/>
            <person name="Jogler M."/>
            <person name="Boedeker C."/>
            <person name="Jeske O."/>
            <person name="Wiegand S."/>
            <person name="Reinhardt R."/>
            <person name="Schumann P."/>
            <person name="Rohde M."/>
            <person name="Spring S."/>
            <person name="Gloeckner F.O."/>
            <person name="Jogler C."/>
        </authorList>
    </citation>
    <scope>NUCLEOTIDE SEQUENCE [LARGE SCALE GENOMIC DNA]</scope>
    <source>
        <strain evidence="4 5">IG16b</strain>
    </source>
</reference>
<feature type="modified residue" description="4-aspartylphosphate" evidence="2">
    <location>
        <position position="57"/>
    </location>
</feature>
<dbReference type="AlphaFoldDB" id="A0A1D8AS03"/>
<dbReference type="STRING" id="1838286.Verru16b_00704"/>
<dbReference type="Gene3D" id="3.40.50.2300">
    <property type="match status" value="1"/>
</dbReference>